<protein>
    <submittedName>
        <fullName evidence="6">Mediator of RNA polymerase II transcription subunit 22</fullName>
    </submittedName>
</protein>
<dbReference type="InterPro" id="IPR009332">
    <property type="entry name" value="Med22"/>
</dbReference>
<evidence type="ECO:0000313" key="6">
    <source>
        <dbReference type="EMBL" id="CAK7908429.1"/>
    </source>
</evidence>
<dbReference type="Gene3D" id="6.10.280.160">
    <property type="entry name" value="Mediator of RNA polymerase II transcription subunit 22"/>
    <property type="match status" value="1"/>
</dbReference>
<dbReference type="PANTHER" id="PTHR12434:SF6">
    <property type="entry name" value="MEDIATOR OF RNA POLYMERASE II TRANSCRIPTION SUBUNIT 22"/>
    <property type="match status" value="1"/>
</dbReference>
<evidence type="ECO:0000256" key="3">
    <source>
        <dbReference type="ARBA" id="ARBA00023015"/>
    </source>
</evidence>
<keyword evidence="5" id="KW-0539">Nucleus</keyword>
<dbReference type="Proteomes" id="UP001497600">
    <property type="component" value="Chromosome E"/>
</dbReference>
<evidence type="ECO:0000256" key="2">
    <source>
        <dbReference type="ARBA" id="ARBA00005942"/>
    </source>
</evidence>
<gene>
    <name evidence="6" type="primary">SRB6</name>
    <name evidence="6" type="ORF">CAAN4_E10220</name>
</gene>
<accession>A0ABP0EDI3</accession>
<keyword evidence="7" id="KW-1185">Reference proteome</keyword>
<reference evidence="6 7" key="1">
    <citation type="submission" date="2024-01" db="EMBL/GenBank/DDBJ databases">
        <authorList>
            <consortium name="Genoscope - CEA"/>
            <person name="William W."/>
        </authorList>
    </citation>
    <scope>NUCLEOTIDE SEQUENCE [LARGE SCALE GENOMIC DNA]</scope>
    <source>
        <strain evidence="6 7">29B2s-10</strain>
    </source>
</reference>
<dbReference type="PANTHER" id="PTHR12434">
    <property type="entry name" value="MEDIATOR OF RNA POLYMERASE II TRANSCRIPTION SUBUNIT 22"/>
    <property type="match status" value="1"/>
</dbReference>
<comment type="similarity">
    <text evidence="2">Belongs to the Mediator complex subunit 22 family.</text>
</comment>
<name>A0ABP0EDI3_9ASCO</name>
<keyword evidence="4" id="KW-0804">Transcription</keyword>
<dbReference type="EMBL" id="OZ004257">
    <property type="protein sequence ID" value="CAK7908429.1"/>
    <property type="molecule type" value="Genomic_DNA"/>
</dbReference>
<keyword evidence="3" id="KW-0805">Transcription regulation</keyword>
<comment type="subcellular location">
    <subcellularLocation>
        <location evidence="1">Nucleus</location>
    </subcellularLocation>
</comment>
<dbReference type="Pfam" id="PF06179">
    <property type="entry name" value="Med22"/>
    <property type="match status" value="1"/>
</dbReference>
<evidence type="ECO:0000313" key="7">
    <source>
        <dbReference type="Proteomes" id="UP001497600"/>
    </source>
</evidence>
<evidence type="ECO:0000256" key="4">
    <source>
        <dbReference type="ARBA" id="ARBA00023163"/>
    </source>
</evidence>
<evidence type="ECO:0000256" key="5">
    <source>
        <dbReference type="ARBA" id="ARBA00023242"/>
    </source>
</evidence>
<proteinExistence type="inferred from homology"/>
<sequence>MQPKSITLLQKIDSTVDQLINKFQNIFEVAVINDKSKELLAVESLTIEADASTIIRLCEELLTISRGLKETWCLGTLKVENGKENVEQSEENDEDLAAVHAKFNQLTNKIAQFERKGTVI</sequence>
<organism evidence="6 7">
    <name type="scientific">[Candida] anglica</name>
    <dbReference type="NCBI Taxonomy" id="148631"/>
    <lineage>
        <taxon>Eukaryota</taxon>
        <taxon>Fungi</taxon>
        <taxon>Dikarya</taxon>
        <taxon>Ascomycota</taxon>
        <taxon>Saccharomycotina</taxon>
        <taxon>Pichiomycetes</taxon>
        <taxon>Debaryomycetaceae</taxon>
        <taxon>Kurtzmaniella</taxon>
    </lineage>
</organism>
<evidence type="ECO:0000256" key="1">
    <source>
        <dbReference type="ARBA" id="ARBA00004123"/>
    </source>
</evidence>